<dbReference type="EMBL" id="BX294138">
    <property type="protein sequence ID" value="CAD73237.1"/>
    <property type="molecule type" value="Genomic_DNA"/>
</dbReference>
<evidence type="ECO:0000313" key="3">
    <source>
        <dbReference type="Proteomes" id="UP000001025"/>
    </source>
</evidence>
<dbReference type="EnsemblBacteria" id="CAD73237">
    <property type="protein sequence ID" value="CAD73237"/>
    <property type="gene ID" value="RB3509"/>
</dbReference>
<dbReference type="AlphaFoldDB" id="Q7UU47"/>
<evidence type="ECO:0000313" key="2">
    <source>
        <dbReference type="EMBL" id="CAD73237.1"/>
    </source>
</evidence>
<name>Q7UU47_RHOBA</name>
<dbReference type="STRING" id="243090.RB3509"/>
<reference evidence="2 3" key="1">
    <citation type="journal article" date="2003" name="Proc. Natl. Acad. Sci. U.S.A.">
        <title>Complete genome sequence of the marine planctomycete Pirellula sp. strain 1.</title>
        <authorList>
            <person name="Gloeckner F.O."/>
            <person name="Kube M."/>
            <person name="Bauer M."/>
            <person name="Teeling H."/>
            <person name="Lombardot T."/>
            <person name="Ludwig W."/>
            <person name="Gade D."/>
            <person name="Beck A."/>
            <person name="Borzym K."/>
            <person name="Heitmann K."/>
            <person name="Rabus R."/>
            <person name="Schlesner H."/>
            <person name="Amann R."/>
            <person name="Reinhardt R."/>
        </authorList>
    </citation>
    <scope>NUCLEOTIDE SEQUENCE [LARGE SCALE GENOMIC DNA]</scope>
    <source>
        <strain evidence="3">DSM 10527 / NCIMB 13988 / SH1</strain>
    </source>
</reference>
<protein>
    <recommendedName>
        <fullName evidence="1">ThuA-like domain-containing protein</fullName>
    </recommendedName>
</protein>
<evidence type="ECO:0000259" key="1">
    <source>
        <dbReference type="Pfam" id="PF06283"/>
    </source>
</evidence>
<gene>
    <name evidence="2" type="ordered locus">RB3509</name>
</gene>
<sequence>MQMRATVLALTAPQPTDSCRLASPPPDYHIMNILFQLRFLILSCTMLCALLPSSSAVAQEKLDVLLVTGQSSKYHNWEVQSTAFKRMLEDAGIFNVRLLTTPASGEDMSGFDPVWTDYDAVLLDYEGDDWPDAAKKSFEKYMEQGGGLVVVHATNNAFPNWQAFLDMTGLGGWGGRTEEWGPKVRWRDGKTVLDTSSGTAQHPSRHDFPVVSRAPEHPIMKGLPSMWLHANDELYSQLRGPANDLTVLATASAVRSMRNGTGENEPILMTIQYGKGRVFHTTLGHVAPNQSEPVDSLQCVGFITTLQRGTEWAATGTVTQEIPDDFPTADQTSLRQ</sequence>
<dbReference type="PANTHER" id="PTHR40469">
    <property type="entry name" value="SECRETED GLYCOSYL HYDROLASE"/>
    <property type="match status" value="1"/>
</dbReference>
<dbReference type="InterPro" id="IPR029062">
    <property type="entry name" value="Class_I_gatase-like"/>
</dbReference>
<dbReference type="InterPro" id="IPR029010">
    <property type="entry name" value="ThuA-like"/>
</dbReference>
<dbReference type="InParanoid" id="Q7UU47"/>
<accession>Q7UU47</accession>
<proteinExistence type="predicted"/>
<feature type="domain" description="ThuA-like" evidence="1">
    <location>
        <begin position="64"/>
        <end position="292"/>
    </location>
</feature>
<dbReference type="eggNOG" id="COG3828">
    <property type="taxonomic scope" value="Bacteria"/>
</dbReference>
<dbReference type="SUPFAM" id="SSF52317">
    <property type="entry name" value="Class I glutamine amidotransferase-like"/>
    <property type="match status" value="1"/>
</dbReference>
<organism evidence="2 3">
    <name type="scientific">Rhodopirellula baltica (strain DSM 10527 / NCIMB 13988 / SH1)</name>
    <dbReference type="NCBI Taxonomy" id="243090"/>
    <lineage>
        <taxon>Bacteria</taxon>
        <taxon>Pseudomonadati</taxon>
        <taxon>Planctomycetota</taxon>
        <taxon>Planctomycetia</taxon>
        <taxon>Pirellulales</taxon>
        <taxon>Pirellulaceae</taxon>
        <taxon>Rhodopirellula</taxon>
    </lineage>
</organism>
<dbReference type="PATRIC" id="fig|243090.15.peg.1627"/>
<dbReference type="Proteomes" id="UP000001025">
    <property type="component" value="Chromosome"/>
</dbReference>
<dbReference type="Gene3D" id="3.40.50.880">
    <property type="match status" value="1"/>
</dbReference>
<dbReference type="PANTHER" id="PTHR40469:SF2">
    <property type="entry name" value="GALACTOSE-BINDING DOMAIN-LIKE SUPERFAMILY PROTEIN"/>
    <property type="match status" value="1"/>
</dbReference>
<dbReference type="Pfam" id="PF06283">
    <property type="entry name" value="ThuA"/>
    <property type="match status" value="1"/>
</dbReference>
<dbReference type="KEGG" id="rba:RB3509"/>
<keyword evidence="3" id="KW-1185">Reference proteome</keyword>
<dbReference type="HOGENOM" id="CLU_082117_0_0_0"/>
<dbReference type="OrthoDB" id="9785923at2"/>